<keyword evidence="2" id="KW-1185">Reference proteome</keyword>
<sequence length="839" mass="93395">MPQELPGLALSRYRLPLGFQRKNLKMDGLLAQSAACSTRLDRLQRPQYSRACPEKSDIRMLQTESIHVFPCTISVQRLSDFSYNHRTGYKRNAEQLWQDLFSDPSQWWDHRSDKANARYPDFKHKKTQEALWVNAKSTPHWVSARLAALAPGTVQKTAFSWNIVISRCVRDGEDMKALELFQEMYVDGVIPDKYTFIPVLKACAGLASLEWGKHIHAQIFQSGYESDIFVASCLVDMYAKCWSIEDAFRVFNNMSKHDAVSWSAMIAGYVHCGQGKRALELFERMQQAQVLPDSVTFLSVLTACAILSALPEGRHVHARIIHNKCESDVIVSNALIDMYAKCGSPENSCKVFNNMRSRNVISWNTMIVGYAKWGHGEKAFNLFSQMLRERVQPNSVTFVGVLIACTSIGALEEGRYIHAHAIRIGCQTEAFIASGLIDMYAKCGSLDDASNIFSSMPIADVVSWNAMIAGYARCGEAGKALQLFYQMQMEHVKPDSVTFLGVLNACGIIGALNIGRDIHTQIIESGFESHLSVRSCLVEMYTKCGSIDDAYNVFCSMPFHDVVSWNSMILGYVKLGMSEKALRLFSRMQKEGVEPNNVSFMGAVNACASLASLEKGRLVHENIVQSGYGADLSVSNCLIDMYAKCGSIGEACMVFKNMPARTMVSWSVMLGSCAMHGLGKEALRLFAILCHEGLEFDEMTLVSVLTACNHAGLVDEGCYLFEALSPVYDISASTEHYSCVVDMLGRSGYLEEAEELVQIMSSQPDNAVWMALLSACKKYGNLQMGERVAKQILVLDPKNVSAYVLLSTIYASRGHMDSKARIQQIRMERKMQSQAEALP</sequence>
<comment type="caution">
    <text evidence="1">The sequence shown here is derived from an EMBL/GenBank/DDBJ whole genome shotgun (WGS) entry which is preliminary data.</text>
</comment>
<gene>
    <name evidence="1" type="ORF">O6H91_23G017100</name>
</gene>
<evidence type="ECO:0000313" key="1">
    <source>
        <dbReference type="EMBL" id="KAJ7513861.1"/>
    </source>
</evidence>
<protein>
    <submittedName>
        <fullName evidence="1">Uncharacterized protein</fullName>
    </submittedName>
</protein>
<evidence type="ECO:0000313" key="2">
    <source>
        <dbReference type="Proteomes" id="UP001162992"/>
    </source>
</evidence>
<name>A0ACC2A8V1_DIPCM</name>
<proteinExistence type="predicted"/>
<dbReference type="Proteomes" id="UP001162992">
    <property type="component" value="Chromosome 23"/>
</dbReference>
<organism evidence="1 2">
    <name type="scientific">Diphasiastrum complanatum</name>
    <name type="common">Issler's clubmoss</name>
    <name type="synonym">Lycopodium complanatum</name>
    <dbReference type="NCBI Taxonomy" id="34168"/>
    <lineage>
        <taxon>Eukaryota</taxon>
        <taxon>Viridiplantae</taxon>
        <taxon>Streptophyta</taxon>
        <taxon>Embryophyta</taxon>
        <taxon>Tracheophyta</taxon>
        <taxon>Lycopodiopsida</taxon>
        <taxon>Lycopodiales</taxon>
        <taxon>Lycopodiaceae</taxon>
        <taxon>Lycopodioideae</taxon>
        <taxon>Diphasiastrum</taxon>
    </lineage>
</organism>
<dbReference type="EMBL" id="CM055114">
    <property type="protein sequence ID" value="KAJ7513861.1"/>
    <property type="molecule type" value="Genomic_DNA"/>
</dbReference>
<reference evidence="2" key="1">
    <citation type="journal article" date="2024" name="Proc. Natl. Acad. Sci. U.S.A.">
        <title>Extraordinary preservation of gene collinearity over three hundred million years revealed in homosporous lycophytes.</title>
        <authorList>
            <person name="Li C."/>
            <person name="Wickell D."/>
            <person name="Kuo L.Y."/>
            <person name="Chen X."/>
            <person name="Nie B."/>
            <person name="Liao X."/>
            <person name="Peng D."/>
            <person name="Ji J."/>
            <person name="Jenkins J."/>
            <person name="Williams M."/>
            <person name="Shu S."/>
            <person name="Plott C."/>
            <person name="Barry K."/>
            <person name="Rajasekar S."/>
            <person name="Grimwood J."/>
            <person name="Han X."/>
            <person name="Sun S."/>
            <person name="Hou Z."/>
            <person name="He W."/>
            <person name="Dai G."/>
            <person name="Sun C."/>
            <person name="Schmutz J."/>
            <person name="Leebens-Mack J.H."/>
            <person name="Li F.W."/>
            <person name="Wang L."/>
        </authorList>
    </citation>
    <scope>NUCLEOTIDE SEQUENCE [LARGE SCALE GENOMIC DNA]</scope>
    <source>
        <strain evidence="2">cv. PW_Plant_1</strain>
    </source>
</reference>
<accession>A0ACC2A8V1</accession>